<keyword evidence="3" id="KW-1185">Reference proteome</keyword>
<reference evidence="2" key="2">
    <citation type="submission" date="2018-10" db="UniProtKB">
        <authorList>
            <consortium name="EnsemblPlants"/>
        </authorList>
    </citation>
    <scope>IDENTIFICATION</scope>
</reference>
<evidence type="ECO:0000313" key="3">
    <source>
        <dbReference type="Proteomes" id="UP000019116"/>
    </source>
</evidence>
<sequence length="343" mass="36541">MIDGMPRIYSNRNTEHEQDEREGKMAGMNLHNIASALVRFIRREIHRSERRQRAGVYHPWGPGNGRHGRRGRRGRGSGQDYPGPAAADQAGPGNPPAAVHHAYQAPLMPAFVAPSMDWAPAVAAAPFLGEEEFFDAAQAPPPSGIFFGNGMDAGVAFCPVHGDGPCPARDFCPVHGYGPCPPPPATPPPEPEVIDEPLAYPDLPTPTPADEDEEHFAPPGYGPVPDMMEWEVTPNEEEEQWLNSVVKQEPTTPAETDEPGATIPDLNTATGLKIEDAVSSSTAQASPPPPPPASPRTPPPATRRILLRFAAALEQHRPGLRSGSWAPAGLHLPGYAAGGPSSS</sequence>
<dbReference type="OrthoDB" id="10367618at2759"/>
<feature type="compositionally biased region" description="Low complexity" evidence="1">
    <location>
        <begin position="82"/>
        <end position="98"/>
    </location>
</feature>
<proteinExistence type="predicted"/>
<feature type="compositionally biased region" description="Polar residues" evidence="1">
    <location>
        <begin position="241"/>
        <end position="254"/>
    </location>
</feature>
<dbReference type="OMA" id="NRNTEHE"/>
<dbReference type="AlphaFoldDB" id="A0A3B6H1W0"/>
<feature type="region of interest" description="Disordered" evidence="1">
    <location>
        <begin position="51"/>
        <end position="98"/>
    </location>
</feature>
<dbReference type="Gramene" id="TraesCAD_scaffold_135514_01G000100.1">
    <property type="protein sequence ID" value="TraesCAD_scaffold_135514_01G000100.1"/>
    <property type="gene ID" value="TraesCAD_scaffold_135514_01G000100"/>
</dbReference>
<evidence type="ECO:0000256" key="1">
    <source>
        <dbReference type="SAM" id="MobiDB-lite"/>
    </source>
</evidence>
<protein>
    <submittedName>
        <fullName evidence="2">Uncharacterized protein</fullName>
    </submittedName>
</protein>
<dbReference type="Gramene" id="TraesROB_scaffold_036283_01G000400.1">
    <property type="protein sequence ID" value="TraesROB_scaffold_036283_01G000400.1"/>
    <property type="gene ID" value="TraesROB_scaffold_036283_01G000400"/>
</dbReference>
<dbReference type="EnsemblPlants" id="TraesCS3D02G464200.1">
    <property type="protein sequence ID" value="TraesCS3D02G464200.1.cds1"/>
    <property type="gene ID" value="TraesCS3D02G464200"/>
</dbReference>
<organism evidence="2">
    <name type="scientific">Triticum aestivum</name>
    <name type="common">Wheat</name>
    <dbReference type="NCBI Taxonomy" id="4565"/>
    <lineage>
        <taxon>Eukaryota</taxon>
        <taxon>Viridiplantae</taxon>
        <taxon>Streptophyta</taxon>
        <taxon>Embryophyta</taxon>
        <taxon>Tracheophyta</taxon>
        <taxon>Spermatophyta</taxon>
        <taxon>Magnoliopsida</taxon>
        <taxon>Liliopsida</taxon>
        <taxon>Poales</taxon>
        <taxon>Poaceae</taxon>
        <taxon>BOP clade</taxon>
        <taxon>Pooideae</taxon>
        <taxon>Triticodae</taxon>
        <taxon>Triticeae</taxon>
        <taxon>Triticinae</taxon>
        <taxon>Triticum</taxon>
    </lineage>
</organism>
<feature type="compositionally biased region" description="Basic and acidic residues" evidence="1">
    <location>
        <begin position="13"/>
        <end position="24"/>
    </location>
</feature>
<evidence type="ECO:0000313" key="2">
    <source>
        <dbReference type="EnsemblPlants" id="TraesCS3D02G464200.1.cds1"/>
    </source>
</evidence>
<dbReference type="Proteomes" id="UP000019116">
    <property type="component" value="Chromosome 3D"/>
</dbReference>
<dbReference type="Gramene" id="TraesWEE_scaffold_067822_01G000100.1">
    <property type="protein sequence ID" value="TraesWEE_scaffold_067822_01G000100.1"/>
    <property type="gene ID" value="TraesWEE_scaffold_067822_01G000100"/>
</dbReference>
<feature type="region of interest" description="Disordered" evidence="1">
    <location>
        <begin position="234"/>
        <end position="304"/>
    </location>
</feature>
<feature type="compositionally biased region" description="Pro residues" evidence="1">
    <location>
        <begin position="286"/>
        <end position="301"/>
    </location>
</feature>
<dbReference type="Gramene" id="TraesCLE_scaffold_026167_01G000100.1">
    <property type="protein sequence ID" value="TraesCLE_scaffold_026167_01G000100.1"/>
    <property type="gene ID" value="TraesCLE_scaffold_026167_01G000100"/>
</dbReference>
<reference evidence="2" key="1">
    <citation type="submission" date="2018-08" db="EMBL/GenBank/DDBJ databases">
        <authorList>
            <person name="Rossello M."/>
        </authorList>
    </citation>
    <scope>NUCLEOTIDE SEQUENCE [LARGE SCALE GENOMIC DNA]</scope>
    <source>
        <strain evidence="2">cv. Chinese Spring</strain>
    </source>
</reference>
<dbReference type="Gramene" id="TraesCS3D03G1022300.1">
    <property type="protein sequence ID" value="TraesCS3D03G1022300.1.CDS1"/>
    <property type="gene ID" value="TraesCS3D03G1022300"/>
</dbReference>
<name>A0A3B6H1W0_WHEAT</name>
<feature type="region of interest" description="Disordered" evidence="1">
    <location>
        <begin position="1"/>
        <end position="27"/>
    </location>
</feature>
<feature type="compositionally biased region" description="Basic residues" evidence="1">
    <location>
        <begin position="66"/>
        <end position="75"/>
    </location>
</feature>
<dbReference type="Gramene" id="TraesCS3D02G464200.1">
    <property type="protein sequence ID" value="TraesCS3D02G464200.1.cds1"/>
    <property type="gene ID" value="TraesCS3D02G464200"/>
</dbReference>
<feature type="region of interest" description="Disordered" evidence="1">
    <location>
        <begin position="319"/>
        <end position="343"/>
    </location>
</feature>
<accession>A0A3B6H1W0</accession>